<dbReference type="EMBL" id="JABFAB010000013">
    <property type="protein sequence ID" value="MBA0667705.1"/>
    <property type="molecule type" value="Genomic_DNA"/>
</dbReference>
<accession>A0A7J8VY55</accession>
<reference evidence="2 3" key="1">
    <citation type="journal article" date="2019" name="Genome Biol. Evol.">
        <title>Insights into the evolution of the New World diploid cottons (Gossypium, subgenus Houzingenia) based on genome sequencing.</title>
        <authorList>
            <person name="Grover C.E."/>
            <person name="Arick M.A. 2nd"/>
            <person name="Thrash A."/>
            <person name="Conover J.L."/>
            <person name="Sanders W.S."/>
            <person name="Peterson D.G."/>
            <person name="Frelichowski J.E."/>
            <person name="Scheffler J.A."/>
            <person name="Scheffler B.E."/>
            <person name="Wendel J.F."/>
        </authorList>
    </citation>
    <scope>NUCLEOTIDE SEQUENCE [LARGE SCALE GENOMIC DNA]</scope>
    <source>
        <strain evidence="2">57</strain>
        <tissue evidence="2">Leaf</tissue>
    </source>
</reference>
<proteinExistence type="predicted"/>
<dbReference type="OrthoDB" id="1000188at2759"/>
<evidence type="ECO:0000313" key="3">
    <source>
        <dbReference type="Proteomes" id="UP000593573"/>
    </source>
</evidence>
<evidence type="ECO:0000256" key="1">
    <source>
        <dbReference type="SAM" id="MobiDB-lite"/>
    </source>
</evidence>
<name>A0A7J8VY55_9ROSI</name>
<evidence type="ECO:0000313" key="2">
    <source>
        <dbReference type="EMBL" id="MBA0667705.1"/>
    </source>
</evidence>
<dbReference type="AlphaFoldDB" id="A0A7J8VY55"/>
<feature type="region of interest" description="Disordered" evidence="1">
    <location>
        <begin position="1"/>
        <end position="21"/>
    </location>
</feature>
<keyword evidence="3" id="KW-1185">Reference proteome</keyword>
<comment type="caution">
    <text evidence="2">The sequence shown here is derived from an EMBL/GenBank/DDBJ whole genome shotgun (WGS) entry which is preliminary data.</text>
</comment>
<protein>
    <recommendedName>
        <fullName evidence="4">DUF4283 domain-containing protein</fullName>
    </recommendedName>
</protein>
<sequence length="251" mass="28032">MEDELANLHLADEEEDAFQEDPKETDHHLQFCLVGTCLTNSVVHFPSLQNTMADLWHPIGGIAIIDLGEKRLSDDPLTINLNYVVFWIQIHDLPPCLMSEQWLGPHSKQGFAAINGGISLVFNVGIKTGFGPNGIGDNVNGLMDLGSNGESSLILTDERKKCQRTLDGSRWRFTGFYGNPDERLKGIFSIGWGLLGGYPPTKLEGLGKKLLVWNSSVQRNRKVHKQKLVDRMNELHDVEQTDDALLELTEI</sequence>
<dbReference type="Proteomes" id="UP000593573">
    <property type="component" value="Unassembled WGS sequence"/>
</dbReference>
<organism evidence="2 3">
    <name type="scientific">Gossypium klotzschianum</name>
    <dbReference type="NCBI Taxonomy" id="34286"/>
    <lineage>
        <taxon>Eukaryota</taxon>
        <taxon>Viridiplantae</taxon>
        <taxon>Streptophyta</taxon>
        <taxon>Embryophyta</taxon>
        <taxon>Tracheophyta</taxon>
        <taxon>Spermatophyta</taxon>
        <taxon>Magnoliopsida</taxon>
        <taxon>eudicotyledons</taxon>
        <taxon>Gunneridae</taxon>
        <taxon>Pentapetalae</taxon>
        <taxon>rosids</taxon>
        <taxon>malvids</taxon>
        <taxon>Malvales</taxon>
        <taxon>Malvaceae</taxon>
        <taxon>Malvoideae</taxon>
        <taxon>Gossypium</taxon>
    </lineage>
</organism>
<evidence type="ECO:0008006" key="4">
    <source>
        <dbReference type="Google" id="ProtNLM"/>
    </source>
</evidence>
<gene>
    <name evidence="2" type="ORF">Goklo_000760</name>
</gene>